<dbReference type="NCBIfam" id="NF003255">
    <property type="entry name" value="PRK04213.1"/>
    <property type="match status" value="1"/>
</dbReference>
<dbReference type="PROSITE" id="PS51706">
    <property type="entry name" value="G_ENGB"/>
    <property type="match status" value="1"/>
</dbReference>
<dbReference type="InterPro" id="IPR006073">
    <property type="entry name" value="GTP-bd"/>
</dbReference>
<comment type="similarity">
    <text evidence="2 10">Belongs to the TRAFAC class TrmE-Era-EngA-EngB-Septin-like GTPase superfamily. EngB GTPase family.</text>
</comment>
<dbReference type="GO" id="GO:0005525">
    <property type="term" value="F:GTP binding"/>
    <property type="evidence" value="ECO:0007669"/>
    <property type="project" value="UniProtKB-UniRule"/>
</dbReference>
<organism evidence="12 13">
    <name type="scientific">Halopenitus malekzadehii</name>
    <dbReference type="NCBI Taxonomy" id="1267564"/>
    <lineage>
        <taxon>Archaea</taxon>
        <taxon>Methanobacteriati</taxon>
        <taxon>Methanobacteriota</taxon>
        <taxon>Stenosarchaea group</taxon>
        <taxon>Halobacteria</taxon>
        <taxon>Halobacteriales</taxon>
        <taxon>Haloferacaceae</taxon>
        <taxon>Halopenitus</taxon>
    </lineage>
</organism>
<dbReference type="PANTHER" id="PTHR11649">
    <property type="entry name" value="MSS1/TRME-RELATED GTP-BINDING PROTEIN"/>
    <property type="match status" value="1"/>
</dbReference>
<evidence type="ECO:0000256" key="8">
    <source>
        <dbReference type="ARBA" id="ARBA00023210"/>
    </source>
</evidence>
<dbReference type="EMBL" id="FNWU01000003">
    <property type="protein sequence ID" value="SEH49480.1"/>
    <property type="molecule type" value="Genomic_DNA"/>
</dbReference>
<keyword evidence="3 10" id="KW-0132">Cell division</keyword>
<dbReference type="STRING" id="1267564.SAMN05192561_10381"/>
<dbReference type="Pfam" id="PF01926">
    <property type="entry name" value="MMR_HSR1"/>
    <property type="match status" value="1"/>
</dbReference>
<evidence type="ECO:0000256" key="2">
    <source>
        <dbReference type="ARBA" id="ARBA00009638"/>
    </source>
</evidence>
<feature type="domain" description="EngB-type G" evidence="11">
    <location>
        <begin position="8"/>
        <end position="196"/>
    </location>
</feature>
<keyword evidence="4" id="KW-0479">Metal-binding</keyword>
<dbReference type="HAMAP" id="MF_00321">
    <property type="entry name" value="GTPase_EngB"/>
    <property type="match status" value="1"/>
</dbReference>
<evidence type="ECO:0000256" key="5">
    <source>
        <dbReference type="ARBA" id="ARBA00022741"/>
    </source>
</evidence>
<dbReference type="InterPro" id="IPR027417">
    <property type="entry name" value="P-loop_NTPase"/>
</dbReference>
<protein>
    <recommendedName>
        <fullName evidence="10">Probable GTP-binding protein EngB</fullName>
    </recommendedName>
</protein>
<evidence type="ECO:0000313" key="12">
    <source>
        <dbReference type="EMBL" id="SEH49480.1"/>
    </source>
</evidence>
<dbReference type="CDD" id="cd01876">
    <property type="entry name" value="YihA_EngB"/>
    <property type="match status" value="1"/>
</dbReference>
<keyword evidence="7 10" id="KW-0342">GTP-binding</keyword>
<keyword evidence="13" id="KW-1185">Reference proteome</keyword>
<dbReference type="SUPFAM" id="SSF52540">
    <property type="entry name" value="P-loop containing nucleoside triphosphate hydrolases"/>
    <property type="match status" value="1"/>
</dbReference>
<name>A0A1H6IN77_9EURY</name>
<sequence length="207" mass="23490">MFEDRPNRDAEVVLVGRSNVGKSTVMRELTGHDVSTGGKPGVTRQPNHFDWTAQDFMFTDLPGFGFMSGVKDERREQIQTDIVHYLEEYADHILAGVLVLDGNSAVEIIDRHADRGEVPHDVEMFGFLREVGIEPIVAVNKMDKVDDEDERLNAICDRLGVYPPWQQWQGETIAPICAKRGSMEPLYECLRTRFHEAKRDDLLGFVS</sequence>
<evidence type="ECO:0000256" key="9">
    <source>
        <dbReference type="ARBA" id="ARBA00023306"/>
    </source>
</evidence>
<dbReference type="InterPro" id="IPR030393">
    <property type="entry name" value="G_ENGB_dom"/>
</dbReference>
<evidence type="ECO:0000256" key="7">
    <source>
        <dbReference type="ARBA" id="ARBA00023134"/>
    </source>
</evidence>
<reference evidence="12 13" key="1">
    <citation type="submission" date="2016-10" db="EMBL/GenBank/DDBJ databases">
        <authorList>
            <person name="de Groot N.N."/>
        </authorList>
    </citation>
    <scope>NUCLEOTIDE SEQUENCE [LARGE SCALE GENOMIC DNA]</scope>
    <source>
        <strain evidence="12 13">IBRC-M10418</strain>
    </source>
</reference>
<evidence type="ECO:0000256" key="1">
    <source>
        <dbReference type="ARBA" id="ARBA00001946"/>
    </source>
</evidence>
<evidence type="ECO:0000313" key="13">
    <source>
        <dbReference type="Proteomes" id="UP000199215"/>
    </source>
</evidence>
<dbReference type="OrthoDB" id="65113at2157"/>
<evidence type="ECO:0000256" key="3">
    <source>
        <dbReference type="ARBA" id="ARBA00022618"/>
    </source>
</evidence>
<keyword evidence="9 10" id="KW-0131">Cell cycle</keyword>
<dbReference type="Gene3D" id="3.40.50.300">
    <property type="entry name" value="P-loop containing nucleotide triphosphate hydrolases"/>
    <property type="match status" value="1"/>
</dbReference>
<accession>A0A1H6IN77</accession>
<evidence type="ECO:0000256" key="10">
    <source>
        <dbReference type="HAMAP-Rule" id="MF_00321"/>
    </source>
</evidence>
<comment type="function">
    <text evidence="10">Necessary for normal cell division and for the maintenance of normal septation.</text>
</comment>
<dbReference type="PANTHER" id="PTHR11649:SF13">
    <property type="entry name" value="ENGB-TYPE G DOMAIN-CONTAINING PROTEIN"/>
    <property type="match status" value="1"/>
</dbReference>
<evidence type="ECO:0000256" key="4">
    <source>
        <dbReference type="ARBA" id="ARBA00022723"/>
    </source>
</evidence>
<proteinExistence type="inferred from homology"/>
<gene>
    <name evidence="10" type="primary">engB</name>
    <name evidence="12" type="ORF">SAMN05192561_10381</name>
</gene>
<dbReference type="Proteomes" id="UP000199215">
    <property type="component" value="Unassembled WGS sequence"/>
</dbReference>
<keyword evidence="8 10" id="KW-0717">Septation</keyword>
<keyword evidence="5 10" id="KW-0547">Nucleotide-binding</keyword>
<dbReference type="GO" id="GO:0051301">
    <property type="term" value="P:cell division"/>
    <property type="evidence" value="ECO:0007669"/>
    <property type="project" value="UniProtKB-KW"/>
</dbReference>
<evidence type="ECO:0000259" key="11">
    <source>
        <dbReference type="PROSITE" id="PS51706"/>
    </source>
</evidence>
<dbReference type="GO" id="GO:0046872">
    <property type="term" value="F:metal ion binding"/>
    <property type="evidence" value="ECO:0007669"/>
    <property type="project" value="UniProtKB-KW"/>
</dbReference>
<dbReference type="AlphaFoldDB" id="A0A1H6IN77"/>
<comment type="cofactor">
    <cofactor evidence="1">
        <name>Mg(2+)</name>
        <dbReference type="ChEBI" id="CHEBI:18420"/>
    </cofactor>
</comment>
<dbReference type="InterPro" id="IPR019987">
    <property type="entry name" value="GTP-bd_ribosome_bio_YsxC"/>
</dbReference>
<dbReference type="RefSeq" id="WP_092816614.1">
    <property type="nucleotide sequence ID" value="NZ_FNWU01000003.1"/>
</dbReference>
<keyword evidence="6" id="KW-0460">Magnesium</keyword>
<evidence type="ECO:0000256" key="6">
    <source>
        <dbReference type="ARBA" id="ARBA00022842"/>
    </source>
</evidence>